<sequence>MDGPPANDCCSVCRGNFNVPCQANCSHWFCGYVSHFMPYFPSLLLSLFHPWPCSSCK</sequence>
<name>A0A2P2JNP1_RHIMU</name>
<accession>A0A2P2JNP1</accession>
<dbReference type="EMBL" id="GGEC01014602">
    <property type="protein sequence ID" value="MBW95085.1"/>
    <property type="molecule type" value="Transcribed_RNA"/>
</dbReference>
<protein>
    <submittedName>
        <fullName evidence="1">Uncharacterized protein MANES_18G106700</fullName>
    </submittedName>
</protein>
<reference evidence="1" key="1">
    <citation type="submission" date="2018-02" db="EMBL/GenBank/DDBJ databases">
        <title>Rhizophora mucronata_Transcriptome.</title>
        <authorList>
            <person name="Meera S.P."/>
            <person name="Sreeshan A."/>
            <person name="Augustine A."/>
        </authorList>
    </citation>
    <scope>NUCLEOTIDE SEQUENCE</scope>
    <source>
        <tissue evidence="1">Leaf</tissue>
    </source>
</reference>
<dbReference type="AlphaFoldDB" id="A0A2P2JNP1"/>
<organism evidence="1">
    <name type="scientific">Rhizophora mucronata</name>
    <name type="common">Asiatic mangrove</name>
    <dbReference type="NCBI Taxonomy" id="61149"/>
    <lineage>
        <taxon>Eukaryota</taxon>
        <taxon>Viridiplantae</taxon>
        <taxon>Streptophyta</taxon>
        <taxon>Embryophyta</taxon>
        <taxon>Tracheophyta</taxon>
        <taxon>Spermatophyta</taxon>
        <taxon>Magnoliopsida</taxon>
        <taxon>eudicotyledons</taxon>
        <taxon>Gunneridae</taxon>
        <taxon>Pentapetalae</taxon>
        <taxon>rosids</taxon>
        <taxon>fabids</taxon>
        <taxon>Malpighiales</taxon>
        <taxon>Rhizophoraceae</taxon>
        <taxon>Rhizophora</taxon>
    </lineage>
</organism>
<evidence type="ECO:0000313" key="1">
    <source>
        <dbReference type="EMBL" id="MBW95085.1"/>
    </source>
</evidence>
<proteinExistence type="predicted"/>